<dbReference type="InterPro" id="IPR032135">
    <property type="entry name" value="DUF4817"/>
</dbReference>
<keyword evidence="3" id="KW-1185">Reference proteome</keyword>
<dbReference type="EMBL" id="KK852673">
    <property type="protein sequence ID" value="KDR18740.1"/>
    <property type="molecule type" value="Genomic_DNA"/>
</dbReference>
<proteinExistence type="predicted"/>
<evidence type="ECO:0000313" key="3">
    <source>
        <dbReference type="Proteomes" id="UP000027135"/>
    </source>
</evidence>
<gene>
    <name evidence="2" type="ORF">L798_07392</name>
</gene>
<accession>A0A067R666</accession>
<feature type="domain" description="DUF4817" evidence="1">
    <location>
        <begin position="4"/>
        <end position="56"/>
    </location>
</feature>
<dbReference type="Pfam" id="PF16087">
    <property type="entry name" value="DUF4817"/>
    <property type="match status" value="1"/>
</dbReference>
<dbReference type="Proteomes" id="UP000027135">
    <property type="component" value="Unassembled WGS sequence"/>
</dbReference>
<reference evidence="2 3" key="1">
    <citation type="journal article" date="2014" name="Nat. Commun.">
        <title>Molecular traces of alternative social organization in a termite genome.</title>
        <authorList>
            <person name="Terrapon N."/>
            <person name="Li C."/>
            <person name="Robertson H.M."/>
            <person name="Ji L."/>
            <person name="Meng X."/>
            <person name="Booth W."/>
            <person name="Chen Z."/>
            <person name="Childers C.P."/>
            <person name="Glastad K.M."/>
            <person name="Gokhale K."/>
            <person name="Gowin J."/>
            <person name="Gronenberg W."/>
            <person name="Hermansen R.A."/>
            <person name="Hu H."/>
            <person name="Hunt B.G."/>
            <person name="Huylmans A.K."/>
            <person name="Khalil S.M."/>
            <person name="Mitchell R.D."/>
            <person name="Munoz-Torres M.C."/>
            <person name="Mustard J.A."/>
            <person name="Pan H."/>
            <person name="Reese J.T."/>
            <person name="Scharf M.E."/>
            <person name="Sun F."/>
            <person name="Vogel H."/>
            <person name="Xiao J."/>
            <person name="Yang W."/>
            <person name="Yang Z."/>
            <person name="Yang Z."/>
            <person name="Zhou J."/>
            <person name="Zhu J."/>
            <person name="Brent C.S."/>
            <person name="Elsik C.G."/>
            <person name="Goodisman M.A."/>
            <person name="Liberles D.A."/>
            <person name="Roe R.M."/>
            <person name="Vargo E.L."/>
            <person name="Vilcinskas A."/>
            <person name="Wang J."/>
            <person name="Bornberg-Bauer E."/>
            <person name="Korb J."/>
            <person name="Zhang G."/>
            <person name="Liebig J."/>
        </authorList>
    </citation>
    <scope>NUCLEOTIDE SEQUENCE [LARGE SCALE GENOMIC DNA]</scope>
    <source>
        <tissue evidence="2">Whole organism</tissue>
    </source>
</reference>
<name>A0A067R666_ZOONE</name>
<evidence type="ECO:0000259" key="1">
    <source>
        <dbReference type="Pfam" id="PF16087"/>
    </source>
</evidence>
<protein>
    <recommendedName>
        <fullName evidence="1">DUF4817 domain-containing protein</fullName>
    </recommendedName>
</protein>
<dbReference type="AlphaFoldDB" id="A0A067R666"/>
<dbReference type="InParanoid" id="A0A067R666"/>
<sequence length="243" mass="27401">MVYSIKQRVFLVETYTKYSSYGRCRRKFFRHFPGVCVPSRSMIERLVKKFRSTGSVLDKKKNRKRSVLTEEKLDEIGALLEKSPRQSLASLAAQSGVSLGSAQTATRLLKLKQNTGIIKMENDVDVLNENDSVCKISDEVHVQSALSIKKDETEIMNIKLEDFADTQEEEDPLGELPLIKSEHEASINLQKVIPDSYSGTCLESSYDDDQIIDIKVEGVVDVKVEEDPFLITSPVIKAEHEES</sequence>
<evidence type="ECO:0000313" key="2">
    <source>
        <dbReference type="EMBL" id="KDR18740.1"/>
    </source>
</evidence>
<organism evidence="2 3">
    <name type="scientific">Zootermopsis nevadensis</name>
    <name type="common">Dampwood termite</name>
    <dbReference type="NCBI Taxonomy" id="136037"/>
    <lineage>
        <taxon>Eukaryota</taxon>
        <taxon>Metazoa</taxon>
        <taxon>Ecdysozoa</taxon>
        <taxon>Arthropoda</taxon>
        <taxon>Hexapoda</taxon>
        <taxon>Insecta</taxon>
        <taxon>Pterygota</taxon>
        <taxon>Neoptera</taxon>
        <taxon>Polyneoptera</taxon>
        <taxon>Dictyoptera</taxon>
        <taxon>Blattodea</taxon>
        <taxon>Blattoidea</taxon>
        <taxon>Termitoidae</taxon>
        <taxon>Termopsidae</taxon>
        <taxon>Zootermopsis</taxon>
    </lineage>
</organism>